<sequence length="183" mass="19324">MKILSLSHKRLCSYRITHVLFLTLFSLPAWAHDLTINLTGKIYDATCTLSADSTNKPVPMATVSAKSFSQPGNTTSPVKFTLNLENCATDMNGVEVTMAGAADANNPKLLALDPASDTATGIAIALQDEDHTLIPVNGTSKLYSLNPQGGNATLVFYAEYMATGGEVSAGEADASATFSMIYP</sequence>
<dbReference type="GO" id="GO:0009289">
    <property type="term" value="C:pilus"/>
    <property type="evidence" value="ECO:0007669"/>
    <property type="project" value="InterPro"/>
</dbReference>
<dbReference type="GO" id="GO:0043709">
    <property type="term" value="P:cell adhesion involved in single-species biofilm formation"/>
    <property type="evidence" value="ECO:0007669"/>
    <property type="project" value="TreeGrafter"/>
</dbReference>
<gene>
    <name evidence="3" type="ORF">EYY89_21750</name>
</gene>
<evidence type="ECO:0000313" key="4">
    <source>
        <dbReference type="Proteomes" id="UP000293380"/>
    </source>
</evidence>
<name>A0A4Q9EFD6_9GAMM</name>
<feature type="signal peptide" evidence="1">
    <location>
        <begin position="1"/>
        <end position="31"/>
    </location>
</feature>
<dbReference type="InterPro" id="IPR036937">
    <property type="entry name" value="Adhesion_dom_fimbrial_sf"/>
</dbReference>
<feature type="domain" description="Fimbrial-type adhesion" evidence="2">
    <location>
        <begin position="36"/>
        <end position="182"/>
    </location>
</feature>
<dbReference type="InterPro" id="IPR000259">
    <property type="entry name" value="Adhesion_dom_fimbrial"/>
</dbReference>
<reference evidence="3 4" key="1">
    <citation type="submission" date="2019-02" db="EMBL/GenBank/DDBJ databases">
        <title>Comparative genomic analysis of the Hafnia genus genomes.</title>
        <authorList>
            <person name="Zhiqiu Y."/>
            <person name="Chao Y."/>
            <person name="Yuhui D."/>
            <person name="Di H."/>
            <person name="Bin L."/>
        </authorList>
    </citation>
    <scope>NUCLEOTIDE SEQUENCE [LARGE SCALE GENOMIC DNA]</scope>
    <source>
        <strain evidence="3 4">PCM_1194</strain>
    </source>
</reference>
<dbReference type="PANTHER" id="PTHR33420">
    <property type="entry name" value="FIMBRIAL SUBUNIT ELFA-RELATED"/>
    <property type="match status" value="1"/>
</dbReference>
<proteinExistence type="predicted"/>
<organism evidence="3 4">
    <name type="scientific">Hafnia paralvei</name>
    <dbReference type="NCBI Taxonomy" id="546367"/>
    <lineage>
        <taxon>Bacteria</taxon>
        <taxon>Pseudomonadati</taxon>
        <taxon>Pseudomonadota</taxon>
        <taxon>Gammaproteobacteria</taxon>
        <taxon>Enterobacterales</taxon>
        <taxon>Hafniaceae</taxon>
        <taxon>Hafnia</taxon>
    </lineage>
</organism>
<dbReference type="SUPFAM" id="SSF49401">
    <property type="entry name" value="Bacterial adhesins"/>
    <property type="match status" value="1"/>
</dbReference>
<evidence type="ECO:0000256" key="1">
    <source>
        <dbReference type="SAM" id="SignalP"/>
    </source>
</evidence>
<feature type="chain" id="PRO_5020600929" evidence="1">
    <location>
        <begin position="32"/>
        <end position="183"/>
    </location>
</feature>
<dbReference type="AlphaFoldDB" id="A0A4Q9EFD6"/>
<protein>
    <submittedName>
        <fullName evidence="3">Fimbrial protein</fullName>
    </submittedName>
</protein>
<evidence type="ECO:0000259" key="2">
    <source>
        <dbReference type="Pfam" id="PF00419"/>
    </source>
</evidence>
<dbReference type="EMBL" id="SITD01000069">
    <property type="protein sequence ID" value="TBM21013.1"/>
    <property type="molecule type" value="Genomic_DNA"/>
</dbReference>
<dbReference type="InterPro" id="IPR050263">
    <property type="entry name" value="Bact_Fimbrial_Adh_Pro"/>
</dbReference>
<accession>A0A4Q9EFD6</accession>
<dbReference type="Pfam" id="PF00419">
    <property type="entry name" value="Fimbrial"/>
    <property type="match status" value="1"/>
</dbReference>
<comment type="caution">
    <text evidence="3">The sequence shown here is derived from an EMBL/GenBank/DDBJ whole genome shotgun (WGS) entry which is preliminary data.</text>
</comment>
<dbReference type="PANTHER" id="PTHR33420:SF25">
    <property type="entry name" value="PROTEIN FIMF"/>
    <property type="match status" value="1"/>
</dbReference>
<dbReference type="RefSeq" id="WP_130960638.1">
    <property type="nucleotide sequence ID" value="NZ_SITD01000069.1"/>
</dbReference>
<keyword evidence="1" id="KW-0732">Signal</keyword>
<dbReference type="Proteomes" id="UP000293380">
    <property type="component" value="Unassembled WGS sequence"/>
</dbReference>
<evidence type="ECO:0000313" key="3">
    <source>
        <dbReference type="EMBL" id="TBM21013.1"/>
    </source>
</evidence>
<dbReference type="InterPro" id="IPR008966">
    <property type="entry name" value="Adhesion_dom_sf"/>
</dbReference>
<dbReference type="Gene3D" id="2.60.40.1090">
    <property type="entry name" value="Fimbrial-type adhesion domain"/>
    <property type="match status" value="1"/>
</dbReference>